<accession>A0ABY7DFL2</accession>
<keyword evidence="5 7" id="KW-1133">Transmembrane helix</keyword>
<dbReference type="InterPro" id="IPR001611">
    <property type="entry name" value="Leu-rich_rpt"/>
</dbReference>
<gene>
    <name evidence="10" type="ORF">MAR_027914</name>
</gene>
<dbReference type="SMART" id="SM00255">
    <property type="entry name" value="TIR"/>
    <property type="match status" value="1"/>
</dbReference>
<keyword evidence="3 7" id="KW-0812">Transmembrane</keyword>
<comment type="similarity">
    <text evidence="2">Belongs to the Toll-like receptor family.</text>
</comment>
<dbReference type="InterPro" id="IPR035897">
    <property type="entry name" value="Toll_tir_struct_dom_sf"/>
</dbReference>
<dbReference type="Pfam" id="PF13855">
    <property type="entry name" value="LRR_8"/>
    <property type="match status" value="1"/>
</dbReference>
<evidence type="ECO:0000313" key="10">
    <source>
        <dbReference type="EMBL" id="WAQ95224.1"/>
    </source>
</evidence>
<keyword evidence="11" id="KW-1185">Reference proteome</keyword>
<dbReference type="Pfam" id="PF13676">
    <property type="entry name" value="TIR_2"/>
    <property type="match status" value="1"/>
</dbReference>
<dbReference type="InterPro" id="IPR032675">
    <property type="entry name" value="LRR_dom_sf"/>
</dbReference>
<keyword evidence="4 8" id="KW-0732">Signal</keyword>
<dbReference type="Gene3D" id="3.80.10.10">
    <property type="entry name" value="Ribonuclease Inhibitor"/>
    <property type="match status" value="2"/>
</dbReference>
<dbReference type="Gene3D" id="3.40.50.10140">
    <property type="entry name" value="Toll/interleukin-1 receptor homology (TIR) domain"/>
    <property type="match status" value="1"/>
</dbReference>
<comment type="subcellular location">
    <subcellularLocation>
        <location evidence="1">Membrane</location>
        <topology evidence="1">Single-pass membrane protein</topology>
    </subcellularLocation>
</comment>
<dbReference type="PROSITE" id="PS51450">
    <property type="entry name" value="LRR"/>
    <property type="match status" value="1"/>
</dbReference>
<dbReference type="SUPFAM" id="SSF52200">
    <property type="entry name" value="Toll/Interleukin receptor TIR domain"/>
    <property type="match status" value="1"/>
</dbReference>
<dbReference type="PANTHER" id="PTHR24365">
    <property type="entry name" value="TOLL-LIKE RECEPTOR"/>
    <property type="match status" value="1"/>
</dbReference>
<dbReference type="EMBL" id="CP111013">
    <property type="protein sequence ID" value="WAQ95224.1"/>
    <property type="molecule type" value="Genomic_DNA"/>
</dbReference>
<dbReference type="PROSITE" id="PS50104">
    <property type="entry name" value="TIR"/>
    <property type="match status" value="1"/>
</dbReference>
<feature type="chain" id="PRO_5047548739" evidence="8">
    <location>
        <begin position="19"/>
        <end position="774"/>
    </location>
</feature>
<evidence type="ECO:0000256" key="1">
    <source>
        <dbReference type="ARBA" id="ARBA00004167"/>
    </source>
</evidence>
<dbReference type="PANTHER" id="PTHR24365:SF541">
    <property type="entry name" value="PROTEIN TOLL-RELATED"/>
    <property type="match status" value="1"/>
</dbReference>
<feature type="signal peptide" evidence="8">
    <location>
        <begin position="1"/>
        <end position="18"/>
    </location>
</feature>
<proteinExistence type="inferred from homology"/>
<evidence type="ECO:0000256" key="2">
    <source>
        <dbReference type="ARBA" id="ARBA00009634"/>
    </source>
</evidence>
<keyword evidence="6 7" id="KW-0472">Membrane</keyword>
<evidence type="ECO:0000256" key="3">
    <source>
        <dbReference type="ARBA" id="ARBA00022692"/>
    </source>
</evidence>
<dbReference type="SUPFAM" id="SSF52058">
    <property type="entry name" value="L domain-like"/>
    <property type="match status" value="2"/>
</dbReference>
<evidence type="ECO:0000259" key="9">
    <source>
        <dbReference type="PROSITE" id="PS50104"/>
    </source>
</evidence>
<evidence type="ECO:0000256" key="6">
    <source>
        <dbReference type="ARBA" id="ARBA00023136"/>
    </source>
</evidence>
<feature type="domain" description="TIR" evidence="9">
    <location>
        <begin position="596"/>
        <end position="739"/>
    </location>
</feature>
<dbReference type="InterPro" id="IPR000157">
    <property type="entry name" value="TIR_dom"/>
</dbReference>
<protein>
    <submittedName>
        <fullName evidence="10">TLR1-like protein</fullName>
    </submittedName>
</protein>
<evidence type="ECO:0000256" key="4">
    <source>
        <dbReference type="ARBA" id="ARBA00022729"/>
    </source>
</evidence>
<evidence type="ECO:0000313" key="11">
    <source>
        <dbReference type="Proteomes" id="UP001164746"/>
    </source>
</evidence>
<evidence type="ECO:0000256" key="8">
    <source>
        <dbReference type="SAM" id="SignalP"/>
    </source>
</evidence>
<feature type="transmembrane region" description="Helical" evidence="7">
    <location>
        <begin position="544"/>
        <end position="567"/>
    </location>
</feature>
<evidence type="ECO:0000256" key="5">
    <source>
        <dbReference type="ARBA" id="ARBA00022989"/>
    </source>
</evidence>
<evidence type="ECO:0000256" key="7">
    <source>
        <dbReference type="SAM" id="Phobius"/>
    </source>
</evidence>
<organism evidence="10 11">
    <name type="scientific">Mya arenaria</name>
    <name type="common">Soft-shell clam</name>
    <dbReference type="NCBI Taxonomy" id="6604"/>
    <lineage>
        <taxon>Eukaryota</taxon>
        <taxon>Metazoa</taxon>
        <taxon>Spiralia</taxon>
        <taxon>Lophotrochozoa</taxon>
        <taxon>Mollusca</taxon>
        <taxon>Bivalvia</taxon>
        <taxon>Autobranchia</taxon>
        <taxon>Heteroconchia</taxon>
        <taxon>Euheterodonta</taxon>
        <taxon>Imparidentia</taxon>
        <taxon>Neoheterodontei</taxon>
        <taxon>Myida</taxon>
        <taxon>Myoidea</taxon>
        <taxon>Myidae</taxon>
        <taxon>Mya</taxon>
    </lineage>
</organism>
<dbReference type="Proteomes" id="UP001164746">
    <property type="component" value="Chromosome 2"/>
</dbReference>
<name>A0ABY7DFL2_MYAAR</name>
<reference evidence="10" key="1">
    <citation type="submission" date="2022-11" db="EMBL/GenBank/DDBJ databases">
        <title>Centuries of genome instability and evolution in soft-shell clam transmissible cancer (bioRxiv).</title>
        <authorList>
            <person name="Hart S.F.M."/>
            <person name="Yonemitsu M.A."/>
            <person name="Giersch R.M."/>
            <person name="Beal B.F."/>
            <person name="Arriagada G."/>
            <person name="Davis B.W."/>
            <person name="Ostrander E.A."/>
            <person name="Goff S.P."/>
            <person name="Metzger M.J."/>
        </authorList>
    </citation>
    <scope>NUCLEOTIDE SEQUENCE</scope>
    <source>
        <strain evidence="10">MELC-2E11</strain>
        <tissue evidence="10">Siphon/mantle</tissue>
    </source>
</reference>
<sequence length="774" mass="87234">MLLKTVFISFLGISTVLLLPCFQGGNKLSGCICEKLTSVICSWNSSVSMSIADIRLNGLHSLTINANGTSVLPGLISLGKFHQELLVLDIMHSSGSVNITYSFLALFPNLRQIRLHHCDIVGIEDAAFRDNEHLEVLDVSGNTYLTFETLSGSLRNLSSVALKVLNISGIHTAKPFPGAVIKHPFMNYLRNTSLEILDISWIYATEIRDDFGALSSLRVMNMSGTDILGDWACLITFLKLKSLSFFVIDNWPSISQGYESISWTPISHHILRRTNQCSLFPIYNSSTGCIITQPSFRTIHVRNTYLDRLFWDFNSNTCTQNNNFVNFILSGSKTSRQIQGFRGFHSLRYFDLAYLRSDYDGVPIVANAFQDMPSLEILIIPGAKLHLMSNEELKKLVLNNPRLRILDIADNGFINLPGEMFKMNANLEILNISSNKIHEIDLDLSYSTELRVIDLRNNLVMETISDAFLKSVAKITEMTHLDIILSGNNLKCDCNLLQLVSIFNVSTSAECNLNSENHLIDTNKNDSLSSLLKEACKSEQKLDLLIIIGGSSLFVLISGLIAVCCFIQFCRRRKLQNPGDWIITLAENTPKRDHVPTFIVFLAYCSHNSSFVMNTLYPRLNKKLMTLLNQHDKEKLIIAYDKKFLAGEAIDVLIHQAIENSYVTVAVISDEFLKSSWCSFEVKMAYTSNVPLIPLYLNKCNPDNLSGIFKLLYNTRVRLLWPDSKDLGRHDLTKQEEKVIDVLCNNVIAYVTQTKQQDINNGNNDINEEIETQM</sequence>